<sequence>NSAKCPRYFQKLCRQLNGYCVQSTSKANITCECAENTVKSKSGVCTALQGVKNGVDKVRFLLGNNVQWSDDLEDKSSGDYLNLKSSALKFLKVVFPDAQPSIVGFTRLTSLQRGSTSPQIIMEALLPSEVSEYTQDNIYIALLAYQDPDTTLVNVPGIAFSVYSPELNTKHTTPSSTTITTTPSTKTPTTTESSTTTTSITTTVTTTPVTETTTLTTTPTTTSTATTTSSTTSVTMGPTTTTTTTTPSTTSTATTTPSTTSTTTTNPTTTSATTTPTS</sequence>
<feature type="non-terminal residue" evidence="2">
    <location>
        <position position="278"/>
    </location>
</feature>
<feature type="region of interest" description="Disordered" evidence="1">
    <location>
        <begin position="167"/>
        <end position="278"/>
    </location>
</feature>
<accession>A0AA88L1P4</accession>
<dbReference type="AlphaFoldDB" id="A0AA88L1P4"/>
<organism evidence="2 3">
    <name type="scientific">Artemia franciscana</name>
    <name type="common">Brine shrimp</name>
    <name type="synonym">Artemia sanfranciscana</name>
    <dbReference type="NCBI Taxonomy" id="6661"/>
    <lineage>
        <taxon>Eukaryota</taxon>
        <taxon>Metazoa</taxon>
        <taxon>Ecdysozoa</taxon>
        <taxon>Arthropoda</taxon>
        <taxon>Crustacea</taxon>
        <taxon>Branchiopoda</taxon>
        <taxon>Anostraca</taxon>
        <taxon>Artemiidae</taxon>
        <taxon>Artemia</taxon>
    </lineage>
</organism>
<comment type="caution">
    <text evidence="2">The sequence shown here is derived from an EMBL/GenBank/DDBJ whole genome shotgun (WGS) entry which is preliminary data.</text>
</comment>
<feature type="non-terminal residue" evidence="2">
    <location>
        <position position="1"/>
    </location>
</feature>
<feature type="compositionally biased region" description="Low complexity" evidence="1">
    <location>
        <begin position="172"/>
        <end position="278"/>
    </location>
</feature>
<dbReference type="EMBL" id="JAVRJZ010000015">
    <property type="protein sequence ID" value="KAK2713202.1"/>
    <property type="molecule type" value="Genomic_DNA"/>
</dbReference>
<evidence type="ECO:0000313" key="2">
    <source>
        <dbReference type="EMBL" id="KAK2713202.1"/>
    </source>
</evidence>
<evidence type="ECO:0000256" key="1">
    <source>
        <dbReference type="SAM" id="MobiDB-lite"/>
    </source>
</evidence>
<evidence type="ECO:0000313" key="3">
    <source>
        <dbReference type="Proteomes" id="UP001187531"/>
    </source>
</evidence>
<keyword evidence="3" id="KW-1185">Reference proteome</keyword>
<proteinExistence type="predicted"/>
<gene>
    <name evidence="2" type="ORF">QYM36_011784</name>
</gene>
<reference evidence="2" key="1">
    <citation type="submission" date="2023-07" db="EMBL/GenBank/DDBJ databases">
        <title>Chromosome-level genome assembly of Artemia franciscana.</title>
        <authorList>
            <person name="Jo E."/>
        </authorList>
    </citation>
    <scope>NUCLEOTIDE SEQUENCE</scope>
    <source>
        <tissue evidence="2">Whole body</tissue>
    </source>
</reference>
<dbReference type="Proteomes" id="UP001187531">
    <property type="component" value="Unassembled WGS sequence"/>
</dbReference>
<name>A0AA88L1P4_ARTSF</name>
<protein>
    <submittedName>
        <fullName evidence="2">Uncharacterized protein</fullName>
    </submittedName>
</protein>